<proteinExistence type="predicted"/>
<evidence type="ECO:0000259" key="1">
    <source>
        <dbReference type="Pfam" id="PF03061"/>
    </source>
</evidence>
<sequence length="147" mass="16254">MADGWVSWNLKDKERFNAFLEPLMVRKEREQTPGMRRGRLRMHPTRKHSNLGHNVHGAVTLGLIDISLFAIPGQYGALGAGFSVTLDLQTQFIGAGRVDEPLDALVEIVRETGRLIFLRGLVVQGPDDSHLVASFTGTVRKPSLPRG</sequence>
<evidence type="ECO:0000313" key="2">
    <source>
        <dbReference type="EMBL" id="QJQ33497.1"/>
    </source>
</evidence>
<reference evidence="2 3" key="1">
    <citation type="submission" date="2020-01" db="EMBL/GenBank/DDBJ databases">
        <title>Sphingomonas sp. strain CSW-10.</title>
        <authorList>
            <person name="Chen W.-M."/>
        </authorList>
    </citation>
    <scope>NUCLEOTIDE SEQUENCE [LARGE SCALE GENOMIC DNA]</scope>
    <source>
        <strain evidence="2 3">CSW-10</strain>
    </source>
</reference>
<dbReference type="Gene3D" id="3.10.129.10">
    <property type="entry name" value="Hotdog Thioesterase"/>
    <property type="match status" value="1"/>
</dbReference>
<name>A0A6M4AWI6_9SPHN</name>
<dbReference type="Proteomes" id="UP000503018">
    <property type="component" value="Chromosome"/>
</dbReference>
<gene>
    <name evidence="2" type="ORF">GV829_01310</name>
</gene>
<dbReference type="EMBL" id="CP053015">
    <property type="protein sequence ID" value="QJQ33497.1"/>
    <property type="molecule type" value="Genomic_DNA"/>
</dbReference>
<dbReference type="InterPro" id="IPR006683">
    <property type="entry name" value="Thioestr_dom"/>
</dbReference>
<protein>
    <submittedName>
        <fullName evidence="2">PaaI family thioesterase</fullName>
    </submittedName>
</protein>
<dbReference type="InterPro" id="IPR029069">
    <property type="entry name" value="HotDog_dom_sf"/>
</dbReference>
<dbReference type="GO" id="GO:0016790">
    <property type="term" value="F:thiolester hydrolase activity"/>
    <property type="evidence" value="ECO:0007669"/>
    <property type="project" value="UniProtKB-ARBA"/>
</dbReference>
<evidence type="ECO:0000313" key="3">
    <source>
        <dbReference type="Proteomes" id="UP000503018"/>
    </source>
</evidence>
<dbReference type="SUPFAM" id="SSF54637">
    <property type="entry name" value="Thioesterase/thiol ester dehydrase-isomerase"/>
    <property type="match status" value="1"/>
</dbReference>
<accession>A0A6M4AWI6</accession>
<keyword evidence="3" id="KW-1185">Reference proteome</keyword>
<dbReference type="CDD" id="cd03443">
    <property type="entry name" value="PaaI_thioesterase"/>
    <property type="match status" value="1"/>
</dbReference>
<dbReference type="AlphaFoldDB" id="A0A6M4AWI6"/>
<organism evidence="2 3">
    <name type="scientific">Sphingomonas lacunae</name>
    <dbReference type="NCBI Taxonomy" id="2698828"/>
    <lineage>
        <taxon>Bacteria</taxon>
        <taxon>Pseudomonadati</taxon>
        <taxon>Pseudomonadota</taxon>
        <taxon>Alphaproteobacteria</taxon>
        <taxon>Sphingomonadales</taxon>
        <taxon>Sphingomonadaceae</taxon>
        <taxon>Sphingomonas</taxon>
    </lineage>
</organism>
<feature type="domain" description="Thioesterase" evidence="1">
    <location>
        <begin position="54"/>
        <end position="127"/>
    </location>
</feature>
<dbReference type="KEGG" id="slan:GV829_01310"/>
<dbReference type="Pfam" id="PF03061">
    <property type="entry name" value="4HBT"/>
    <property type="match status" value="1"/>
</dbReference>